<dbReference type="AlphaFoldDB" id="A0A8S1RGK8"/>
<evidence type="ECO:0000256" key="2">
    <source>
        <dbReference type="ARBA" id="ARBA00022771"/>
    </source>
</evidence>
<evidence type="ECO:0000256" key="4">
    <source>
        <dbReference type="PROSITE-ProRule" id="PRU00322"/>
    </source>
</evidence>
<dbReference type="Proteomes" id="UP000692954">
    <property type="component" value="Unassembled WGS sequence"/>
</dbReference>
<evidence type="ECO:0000256" key="3">
    <source>
        <dbReference type="ARBA" id="ARBA00022833"/>
    </source>
</evidence>
<evidence type="ECO:0000256" key="1">
    <source>
        <dbReference type="ARBA" id="ARBA00022723"/>
    </source>
</evidence>
<dbReference type="PROSITE" id="PS50199">
    <property type="entry name" value="ZF_RANBP2_2"/>
    <property type="match status" value="1"/>
</dbReference>
<evidence type="ECO:0000259" key="5">
    <source>
        <dbReference type="PROSITE" id="PS50199"/>
    </source>
</evidence>
<dbReference type="GO" id="GO:0008270">
    <property type="term" value="F:zinc ion binding"/>
    <property type="evidence" value="ECO:0007669"/>
    <property type="project" value="UniProtKB-KW"/>
</dbReference>
<evidence type="ECO:0000313" key="7">
    <source>
        <dbReference type="Proteomes" id="UP000692954"/>
    </source>
</evidence>
<organism evidence="6 7">
    <name type="scientific">Paramecium sonneborni</name>
    <dbReference type="NCBI Taxonomy" id="65129"/>
    <lineage>
        <taxon>Eukaryota</taxon>
        <taxon>Sar</taxon>
        <taxon>Alveolata</taxon>
        <taxon>Ciliophora</taxon>
        <taxon>Intramacronucleata</taxon>
        <taxon>Oligohymenophorea</taxon>
        <taxon>Peniculida</taxon>
        <taxon>Parameciidae</taxon>
        <taxon>Paramecium</taxon>
    </lineage>
</organism>
<feature type="domain" description="RanBP2-type" evidence="5">
    <location>
        <begin position="13"/>
        <end position="36"/>
    </location>
</feature>
<protein>
    <recommendedName>
        <fullName evidence="5">RanBP2-type domain-containing protein</fullName>
    </recommendedName>
</protein>
<proteinExistence type="predicted"/>
<keyword evidence="3" id="KW-0862">Zinc</keyword>
<reference evidence="6" key="1">
    <citation type="submission" date="2021-01" db="EMBL/GenBank/DDBJ databases">
        <authorList>
            <consortium name="Genoscope - CEA"/>
            <person name="William W."/>
        </authorList>
    </citation>
    <scope>NUCLEOTIDE SEQUENCE</scope>
</reference>
<keyword evidence="1" id="KW-0479">Metal-binding</keyword>
<dbReference type="EMBL" id="CAJJDN010000176">
    <property type="protein sequence ID" value="CAD8127416.1"/>
    <property type="molecule type" value="Genomic_DNA"/>
</dbReference>
<gene>
    <name evidence="6" type="ORF">PSON_ATCC_30995.1.T1760065</name>
</gene>
<sequence>MNNSPYIIKKKQRNGDWVCGICKNLNFSFRSTCNRCSKLPNKTSSKHQYRGFQKLVLIHYEEPTESIDENLEYIIDPNVTSSLLILGLDQF</sequence>
<accession>A0A8S1RGK8</accession>
<evidence type="ECO:0000313" key="6">
    <source>
        <dbReference type="EMBL" id="CAD8127416.1"/>
    </source>
</evidence>
<keyword evidence="7" id="KW-1185">Reference proteome</keyword>
<comment type="caution">
    <text evidence="6">The sequence shown here is derived from an EMBL/GenBank/DDBJ whole genome shotgun (WGS) entry which is preliminary data.</text>
</comment>
<name>A0A8S1RGK8_9CILI</name>
<dbReference type="InterPro" id="IPR001876">
    <property type="entry name" value="Znf_RanBP2"/>
</dbReference>
<keyword evidence="2 4" id="KW-0863">Zinc-finger</keyword>
<dbReference type="SMART" id="SM00547">
    <property type="entry name" value="ZnF_RBZ"/>
    <property type="match status" value="1"/>
</dbReference>
<dbReference type="PROSITE" id="PS01358">
    <property type="entry name" value="ZF_RANBP2_1"/>
    <property type="match status" value="1"/>
</dbReference>
<dbReference type="OrthoDB" id="282451at2759"/>